<protein>
    <submittedName>
        <fullName evidence="1">24801_t:CDS:1</fullName>
    </submittedName>
</protein>
<keyword evidence="2" id="KW-1185">Reference proteome</keyword>
<gene>
    <name evidence="1" type="ORF">RPERSI_LOCUS2072</name>
</gene>
<dbReference type="Proteomes" id="UP000789920">
    <property type="component" value="Unassembled WGS sequence"/>
</dbReference>
<dbReference type="EMBL" id="CAJVQC010002148">
    <property type="protein sequence ID" value="CAG8506725.1"/>
    <property type="molecule type" value="Genomic_DNA"/>
</dbReference>
<reference evidence="1" key="1">
    <citation type="submission" date="2021-06" db="EMBL/GenBank/DDBJ databases">
        <authorList>
            <person name="Kallberg Y."/>
            <person name="Tangrot J."/>
            <person name="Rosling A."/>
        </authorList>
    </citation>
    <scope>NUCLEOTIDE SEQUENCE</scope>
    <source>
        <strain evidence="1">MA461A</strain>
    </source>
</reference>
<proteinExistence type="predicted"/>
<accession>A0ACA9L5H3</accession>
<feature type="non-terminal residue" evidence="1">
    <location>
        <position position="529"/>
    </location>
</feature>
<evidence type="ECO:0000313" key="2">
    <source>
        <dbReference type="Proteomes" id="UP000789920"/>
    </source>
</evidence>
<comment type="caution">
    <text evidence="1">The sequence shown here is derived from an EMBL/GenBank/DDBJ whole genome shotgun (WGS) entry which is preliminary data.</text>
</comment>
<sequence length="529" mass="61533">MFFQTIASFTTVDYILIIFLTFFSYLIRFYYNHFTRPNPLPGPLPLPFELENYFYDGNFKLIAATLQQKYGDICEFRLGGYRRILLSRTDYFENLLTTSTKSSILFGKHEYTQGMDELGVFGRGIFFNSDYETWKINRYLFSQSMSTPGFNDEVIKQSNVLFNELEGYWNSLKNSNSSNDVWFEMDFLPWINRYSCDIITALATGERAYSMASYYNSFNSNENSCFDTSKLYYSDKFNRSIISLIRGMIIFQLVNPFLRYHVASYRDKANSVLADRDFIFNSLDNVIEQRKFELSKTPHELKSKHDLLTFLLSHDVNEMSINNDVIRSILLDAFLAGFDTTSHLLCYIIYYICHNPHVKQKMFDEIDSVFPNNSSDTPYITADILAKLKYCEAIIKETSRVMPVTAVSKRVAAAECQVAGYTWPTKTIFHLNYASIHMNEKYWENPNAYDPDRFYLKNNLNGFENNLDSISKYSLVIFGGGIRICPGRKFAMNNMLSFMALMFKKYDVELVDMQAPLKTYTTFITTCLG</sequence>
<name>A0ACA9L5H3_9GLOM</name>
<evidence type="ECO:0000313" key="1">
    <source>
        <dbReference type="EMBL" id="CAG8506725.1"/>
    </source>
</evidence>
<organism evidence="1 2">
    <name type="scientific">Racocetra persica</name>
    <dbReference type="NCBI Taxonomy" id="160502"/>
    <lineage>
        <taxon>Eukaryota</taxon>
        <taxon>Fungi</taxon>
        <taxon>Fungi incertae sedis</taxon>
        <taxon>Mucoromycota</taxon>
        <taxon>Glomeromycotina</taxon>
        <taxon>Glomeromycetes</taxon>
        <taxon>Diversisporales</taxon>
        <taxon>Gigasporaceae</taxon>
        <taxon>Racocetra</taxon>
    </lineage>
</organism>